<evidence type="ECO:0000313" key="2">
    <source>
        <dbReference type="Proteomes" id="UP000001692"/>
    </source>
</evidence>
<accession>B3R9J6</accession>
<sequence length="89" mass="9603">MGKGCVFYTFGYDVTLLARCGRHGGLRAKKKGPNVALVVDARDEWSSHLANHAQQRRAIVDATPGFAENVLRRGDDFDFVGLGLAKAAA</sequence>
<dbReference type="AlphaFoldDB" id="B3R9J6"/>
<organism evidence="1 2">
    <name type="scientific">Cupriavidus taiwanensis (strain DSM 17343 / BCRC 17206 / CCUG 44338 / CIP 107171 / LMG 19424 / R1)</name>
    <name type="common">Ralstonia taiwanensis (strain LMG 19424)</name>
    <dbReference type="NCBI Taxonomy" id="977880"/>
    <lineage>
        <taxon>Bacteria</taxon>
        <taxon>Pseudomonadati</taxon>
        <taxon>Pseudomonadota</taxon>
        <taxon>Betaproteobacteria</taxon>
        <taxon>Burkholderiales</taxon>
        <taxon>Burkholderiaceae</taxon>
        <taxon>Cupriavidus</taxon>
    </lineage>
</organism>
<keyword evidence="2" id="KW-1185">Reference proteome</keyword>
<dbReference type="eggNOG" id="COG1061">
    <property type="taxonomic scope" value="Bacteria"/>
</dbReference>
<proteinExistence type="predicted"/>
<evidence type="ECO:0000313" key="1">
    <source>
        <dbReference type="EMBL" id="CAQ71571.1"/>
    </source>
</evidence>
<name>B3R9J6_CUPTR</name>
<dbReference type="Proteomes" id="UP000001692">
    <property type="component" value="Chromosome 2"/>
</dbReference>
<dbReference type="KEGG" id="cti:RALTA_B0960"/>
<protein>
    <submittedName>
        <fullName evidence="1">Uncharacterized protein</fullName>
    </submittedName>
</protein>
<gene>
    <name evidence="1" type="ordered locus">RALTA_B0960</name>
</gene>
<reference evidence="1 2" key="1">
    <citation type="journal article" date="2008" name="Genome Res.">
        <title>Genome sequence of the beta-rhizobium Cupriavidus taiwanensis and comparative genomics of rhizobia.</title>
        <authorList>
            <person name="Amadou C."/>
            <person name="Pascal G."/>
            <person name="Mangenot S."/>
            <person name="Glew M."/>
            <person name="Bontemps C."/>
            <person name="Capela D."/>
            <person name="Carrere S."/>
            <person name="Cruveiller S."/>
            <person name="Dossat C."/>
            <person name="Lajus A."/>
            <person name="Marchetti M."/>
            <person name="Poinsot V."/>
            <person name="Rouy Z."/>
            <person name="Servin B."/>
            <person name="Saad M."/>
            <person name="Schenowitz C."/>
            <person name="Barbe V."/>
            <person name="Batut J."/>
            <person name="Medigue C."/>
            <person name="Masson-Boivin C."/>
        </authorList>
    </citation>
    <scope>NUCLEOTIDE SEQUENCE [LARGE SCALE GENOMIC DNA]</scope>
    <source>
        <strain evidence="2">DSM 17343 / BCRC 17206 / CCUG 44338 / CIP 107171 / LMG 19424 / R1</strain>
    </source>
</reference>
<dbReference type="HOGENOM" id="CLU_2449672_0_0_4"/>
<dbReference type="EMBL" id="CU633750">
    <property type="protein sequence ID" value="CAQ71571.1"/>
    <property type="molecule type" value="Genomic_DNA"/>
</dbReference>